<dbReference type="CDD" id="cd12148">
    <property type="entry name" value="fungal_TF_MHR"/>
    <property type="match status" value="1"/>
</dbReference>
<feature type="compositionally biased region" description="Low complexity" evidence="7">
    <location>
        <begin position="939"/>
        <end position="970"/>
    </location>
</feature>
<feature type="region of interest" description="Disordered" evidence="7">
    <location>
        <begin position="310"/>
        <end position="329"/>
    </location>
</feature>
<evidence type="ECO:0000256" key="4">
    <source>
        <dbReference type="ARBA" id="ARBA00023125"/>
    </source>
</evidence>
<gene>
    <name evidence="9" type="ORF">MCOR33_003181</name>
</gene>
<name>A0ABQ8NRV5_PYRGI</name>
<dbReference type="InterPro" id="IPR036864">
    <property type="entry name" value="Zn2-C6_fun-type_DNA-bd_sf"/>
</dbReference>
<feature type="compositionally biased region" description="Low complexity" evidence="7">
    <location>
        <begin position="819"/>
        <end position="888"/>
    </location>
</feature>
<organism evidence="9 10">
    <name type="scientific">Pyricularia grisea</name>
    <name type="common">Crabgrass-specific blast fungus</name>
    <name type="synonym">Magnaporthe grisea</name>
    <dbReference type="NCBI Taxonomy" id="148305"/>
    <lineage>
        <taxon>Eukaryota</taxon>
        <taxon>Fungi</taxon>
        <taxon>Dikarya</taxon>
        <taxon>Ascomycota</taxon>
        <taxon>Pezizomycotina</taxon>
        <taxon>Sordariomycetes</taxon>
        <taxon>Sordariomycetidae</taxon>
        <taxon>Magnaporthales</taxon>
        <taxon>Pyriculariaceae</taxon>
        <taxon>Pyricularia</taxon>
    </lineage>
</organism>
<keyword evidence="2" id="KW-0862">Zinc</keyword>
<evidence type="ECO:0000256" key="1">
    <source>
        <dbReference type="ARBA" id="ARBA00004123"/>
    </source>
</evidence>
<proteinExistence type="predicted"/>
<keyword evidence="3" id="KW-0805">Transcription regulation</keyword>
<feature type="compositionally biased region" description="Polar residues" evidence="7">
    <location>
        <begin position="364"/>
        <end position="391"/>
    </location>
</feature>
<dbReference type="Gene3D" id="4.10.240.10">
    <property type="entry name" value="Zn(2)-C6 fungal-type DNA-binding domain"/>
    <property type="match status" value="1"/>
</dbReference>
<feature type="region of interest" description="Disordered" evidence="7">
    <location>
        <begin position="348"/>
        <end position="410"/>
    </location>
</feature>
<evidence type="ECO:0000256" key="3">
    <source>
        <dbReference type="ARBA" id="ARBA00023015"/>
    </source>
</evidence>
<dbReference type="InterPro" id="IPR001138">
    <property type="entry name" value="Zn2Cys6_DnaBD"/>
</dbReference>
<evidence type="ECO:0000256" key="2">
    <source>
        <dbReference type="ARBA" id="ARBA00022833"/>
    </source>
</evidence>
<comment type="subcellular location">
    <subcellularLocation>
        <location evidence="1">Nucleus</location>
    </subcellularLocation>
</comment>
<feature type="compositionally biased region" description="Polar residues" evidence="7">
    <location>
        <begin position="17"/>
        <end position="51"/>
    </location>
</feature>
<keyword evidence="6" id="KW-0539">Nucleus</keyword>
<evidence type="ECO:0000313" key="10">
    <source>
        <dbReference type="Proteomes" id="UP001059893"/>
    </source>
</evidence>
<dbReference type="Proteomes" id="UP001059893">
    <property type="component" value="Unassembled WGS sequence"/>
</dbReference>
<accession>A0ABQ8NRV5</accession>
<dbReference type="Pfam" id="PF11951">
    <property type="entry name" value="Fungal_trans_2"/>
    <property type="match status" value="1"/>
</dbReference>
<dbReference type="CDD" id="cd00067">
    <property type="entry name" value="GAL4"/>
    <property type="match status" value="1"/>
</dbReference>
<dbReference type="Pfam" id="PF00172">
    <property type="entry name" value="Zn_clus"/>
    <property type="match status" value="1"/>
</dbReference>
<evidence type="ECO:0000256" key="7">
    <source>
        <dbReference type="SAM" id="MobiDB-lite"/>
    </source>
</evidence>
<dbReference type="PANTHER" id="PTHR37534">
    <property type="entry name" value="TRANSCRIPTIONAL ACTIVATOR PROTEIN UGA3"/>
    <property type="match status" value="1"/>
</dbReference>
<feature type="compositionally biased region" description="Low complexity" evidence="7">
    <location>
        <begin position="126"/>
        <end position="150"/>
    </location>
</feature>
<dbReference type="SMART" id="SM00066">
    <property type="entry name" value="GAL4"/>
    <property type="match status" value="1"/>
</dbReference>
<evidence type="ECO:0000256" key="6">
    <source>
        <dbReference type="ARBA" id="ARBA00023242"/>
    </source>
</evidence>
<feature type="region of interest" description="Disordered" evidence="7">
    <location>
        <begin position="803"/>
        <end position="971"/>
    </location>
</feature>
<dbReference type="EMBL" id="JABSND010000040">
    <property type="protein sequence ID" value="KAI6301233.1"/>
    <property type="molecule type" value="Genomic_DNA"/>
</dbReference>
<comment type="caution">
    <text evidence="9">The sequence shown here is derived from an EMBL/GenBank/DDBJ whole genome shotgun (WGS) entry which is preliminary data.</text>
</comment>
<dbReference type="PROSITE" id="PS50048">
    <property type="entry name" value="ZN2_CY6_FUNGAL_2"/>
    <property type="match status" value="1"/>
</dbReference>
<dbReference type="InterPro" id="IPR021858">
    <property type="entry name" value="Fun_TF"/>
</dbReference>
<sequence>MATAATAHPHHQPHQMYRQSQSPVIGHQQSFRPPHQRSLSQQHLIGGQSTPPLGGNEGFEVSPPKRQRVSMDDGRRRRSTSLVQSPAPAAAAGLHSSTPPPGAISKEMRARMSASPAAGDRKRPSMARAVAAATSAPAAADDMSSPTAATPVATNKPRRVRTGCLTCRERHLKCDEGTPDCLNCRKSNRECKRGVRLNFIDVQVKSPPYIPPTVEWSVRFEDESRAIASEYRGGLGRYAHMDTRTITPPRETDLDAVLQQYRSDTGNASTLAMISETSSSMPMSTYAAKTVENPVDRRYTDFQIAQAQQAHKSSEYMGNSGGSSHVALEAGNSAGNFSLATLQDQYSMQENEPSIRGHHHRNSDVSSVASQGVGPPSNSSVRETQDSSQPKVSDGLITPPSEGVATGERDYLNSPEEIKYMQVFVEEVGVWMDSFDKEKHFSRVIPYLALKSPMLLNAFLACGAKQLTLVRPNENLHDHRALCYYDTATTQLLRSLSNPDRNMAECATTAVVLNVYEIMSDKPAKRMNHIAGARALIRECGWNAKTKGVGSACFWLNIGMEVLSCLAFNWQTAWHPDDWGLDMGFLTEDPECSPKEVKKEAENTFGGSGDEDEEWVHRIFYIVAKIASFRANIPRFQEPSPHDEQVRLQSRFAEWKSLKALCDAWCNNCPRPMRPFGYLFPSQTRTQSAFPNVWLIKRAAVIGRLFYHTAMCLLAQINPVNPRDSEENMAAQLQHAHQVCGIVAHTKDNGIASVALRSLAIAAAVLRDRREQEEVVAIFDRITRETGWRLGKVYLELEKSWGWKPEPPKHGVATGSDGNSSNNNSSSSSNNTTTAATSNNASARQTASSSSIPQNQNQSQGQSQSQNQAAAASVNPISMSAAMSAAPMRQPPPKLQRPQSNPSPRPQPSRRSSGIAPTASPVGMGPGTTGPQQPPLLITSFPTMQQQQQYFSPQHQHPPHQMTTPTQQPTPTRPLVNPLLSRADFSLPDHPYQNWYQPPNHTNQFNSQGFWSDFIESKGGYFWVSMALGGIFFMYNETFTLGSPFHECVILNSRLYTAN</sequence>
<dbReference type="PROSITE" id="PS00463">
    <property type="entry name" value="ZN2_CY6_FUNGAL_1"/>
    <property type="match status" value="1"/>
</dbReference>
<feature type="region of interest" description="Disordered" evidence="7">
    <location>
        <begin position="1"/>
        <end position="154"/>
    </location>
</feature>
<evidence type="ECO:0000256" key="5">
    <source>
        <dbReference type="ARBA" id="ARBA00023163"/>
    </source>
</evidence>
<reference evidence="9" key="1">
    <citation type="submission" date="2021-01" db="EMBL/GenBank/DDBJ databases">
        <title>Deciphering the adaptive evolutionary patterns associated with biogeogrpahic diversity in the finger millet blast pathogen Magnaporthe oryzae in Eastern Africa.</title>
        <authorList>
            <person name="Onyema G."/>
            <person name="Shittu T.A."/>
            <person name="Dodsworth S."/>
            <person name="Devilliers S."/>
            <person name="Muthumeenakshi S."/>
            <person name="Sreenivasaprasad S."/>
        </authorList>
    </citation>
    <scope>NUCLEOTIDE SEQUENCE</scope>
    <source>
        <strain evidence="9">D15/s37</strain>
    </source>
</reference>
<keyword evidence="5" id="KW-0804">Transcription</keyword>
<evidence type="ECO:0000259" key="8">
    <source>
        <dbReference type="PROSITE" id="PS50048"/>
    </source>
</evidence>
<protein>
    <recommendedName>
        <fullName evidence="8">Zn(2)-C6 fungal-type domain-containing protein</fullName>
    </recommendedName>
</protein>
<evidence type="ECO:0000313" key="9">
    <source>
        <dbReference type="EMBL" id="KAI6301233.1"/>
    </source>
</evidence>
<dbReference type="SUPFAM" id="SSF57701">
    <property type="entry name" value="Zn2/Cys6 DNA-binding domain"/>
    <property type="match status" value="1"/>
</dbReference>
<feature type="domain" description="Zn(2)-C6 fungal-type" evidence="8">
    <location>
        <begin position="163"/>
        <end position="193"/>
    </location>
</feature>
<dbReference type="PANTHER" id="PTHR37534:SF40">
    <property type="entry name" value="ZN(2)-C6 FUNGAL-TYPE DOMAIN-CONTAINING PROTEIN"/>
    <property type="match status" value="1"/>
</dbReference>
<keyword evidence="10" id="KW-1185">Reference proteome</keyword>
<keyword evidence="4" id="KW-0238">DNA-binding</keyword>
<feature type="compositionally biased region" description="Pro residues" evidence="7">
    <location>
        <begin position="889"/>
        <end position="907"/>
    </location>
</feature>